<organism evidence="1 2">
    <name type="scientific">Odoribacter splanchnicus</name>
    <dbReference type="NCBI Taxonomy" id="28118"/>
    <lineage>
        <taxon>Bacteria</taxon>
        <taxon>Pseudomonadati</taxon>
        <taxon>Bacteroidota</taxon>
        <taxon>Bacteroidia</taxon>
        <taxon>Bacteroidales</taxon>
        <taxon>Odoribacteraceae</taxon>
        <taxon>Odoribacter</taxon>
    </lineage>
</organism>
<dbReference type="AlphaFoldDB" id="A0A412VXY1"/>
<reference evidence="1 2" key="1">
    <citation type="submission" date="2018-08" db="EMBL/GenBank/DDBJ databases">
        <title>A genome reference for cultivated species of the human gut microbiota.</title>
        <authorList>
            <person name="Zou Y."/>
            <person name="Xue W."/>
            <person name="Luo G."/>
        </authorList>
    </citation>
    <scope>NUCLEOTIDE SEQUENCE [LARGE SCALE GENOMIC DNA]</scope>
    <source>
        <strain evidence="1 2">AF14-6AC</strain>
    </source>
</reference>
<dbReference type="EMBL" id="QRYW01000099">
    <property type="protein sequence ID" value="RGV14579.1"/>
    <property type="molecule type" value="Genomic_DNA"/>
</dbReference>
<accession>A0A412VXY1</accession>
<dbReference type="Proteomes" id="UP000283426">
    <property type="component" value="Unassembled WGS sequence"/>
</dbReference>
<gene>
    <name evidence="1" type="ORF">DWW24_22090</name>
</gene>
<evidence type="ECO:0000313" key="1">
    <source>
        <dbReference type="EMBL" id="RGV14579.1"/>
    </source>
</evidence>
<proteinExistence type="predicted"/>
<name>A0A412VXY1_9BACT</name>
<protein>
    <submittedName>
        <fullName evidence="1">Uncharacterized protein</fullName>
    </submittedName>
</protein>
<sequence>MLNDSRRALNFVYNVLDLGSIGKVSPGNTTKEVVRICENVKVITNPTGTHVISVVELGR</sequence>
<evidence type="ECO:0000313" key="2">
    <source>
        <dbReference type="Proteomes" id="UP000283426"/>
    </source>
</evidence>
<comment type="caution">
    <text evidence="1">The sequence shown here is derived from an EMBL/GenBank/DDBJ whole genome shotgun (WGS) entry which is preliminary data.</text>
</comment>